<sequence>MSRTIGLTFLVLLLAFSSAISESAEKEVSSESSSLESSSQSEETSNEQGIKSNSGSGSESASHETSTESEGLKSDIDAAAEAHDAGTKKKGPSINVGNTGGLIPPIDVNVHTDINSPHDNKDGHKGHHGHGDKGHDHGDKGHDHGDKGHHGDKGGHGDHSDKHHGGGGIGDIVDSIEALGQAKPMPILPAKYAVDDEAKRETSGIRLVPVKVGHVLLCQGLSESASGWWTSNGHSAPLNGH</sequence>
<feature type="compositionally biased region" description="Basic and acidic residues" evidence="1">
    <location>
        <begin position="61"/>
        <end position="87"/>
    </location>
</feature>
<evidence type="ECO:0000313" key="4">
    <source>
        <dbReference type="Proteomes" id="UP001558652"/>
    </source>
</evidence>
<feature type="compositionally biased region" description="Low complexity" evidence="1">
    <location>
        <begin position="30"/>
        <end position="60"/>
    </location>
</feature>
<reference evidence="3 4" key="1">
    <citation type="submission" date="2024-07" db="EMBL/GenBank/DDBJ databases">
        <title>Chromosome-level genome assembly of the water stick insect Ranatra chinensis (Heteroptera: Nepidae).</title>
        <authorList>
            <person name="Liu X."/>
        </authorList>
    </citation>
    <scope>NUCLEOTIDE SEQUENCE [LARGE SCALE GENOMIC DNA]</scope>
    <source>
        <strain evidence="3">Cailab_2021Rc</strain>
        <tissue evidence="3">Muscle</tissue>
    </source>
</reference>
<evidence type="ECO:0000256" key="2">
    <source>
        <dbReference type="SAM" id="SignalP"/>
    </source>
</evidence>
<dbReference type="AlphaFoldDB" id="A0ABD0YWT7"/>
<feature type="region of interest" description="Disordered" evidence="1">
    <location>
        <begin position="23"/>
        <end position="172"/>
    </location>
</feature>
<feature type="signal peptide" evidence="2">
    <location>
        <begin position="1"/>
        <end position="19"/>
    </location>
</feature>
<protein>
    <submittedName>
        <fullName evidence="3">Uncharacterized protein</fullName>
    </submittedName>
</protein>
<evidence type="ECO:0000256" key="1">
    <source>
        <dbReference type="SAM" id="MobiDB-lite"/>
    </source>
</evidence>
<dbReference type="Proteomes" id="UP001558652">
    <property type="component" value="Unassembled WGS sequence"/>
</dbReference>
<keyword evidence="4" id="KW-1185">Reference proteome</keyword>
<dbReference type="EMBL" id="JBFDAA010000001">
    <property type="protein sequence ID" value="KAL1140409.1"/>
    <property type="molecule type" value="Genomic_DNA"/>
</dbReference>
<organism evidence="3 4">
    <name type="scientific">Ranatra chinensis</name>
    <dbReference type="NCBI Taxonomy" id="642074"/>
    <lineage>
        <taxon>Eukaryota</taxon>
        <taxon>Metazoa</taxon>
        <taxon>Ecdysozoa</taxon>
        <taxon>Arthropoda</taxon>
        <taxon>Hexapoda</taxon>
        <taxon>Insecta</taxon>
        <taxon>Pterygota</taxon>
        <taxon>Neoptera</taxon>
        <taxon>Paraneoptera</taxon>
        <taxon>Hemiptera</taxon>
        <taxon>Heteroptera</taxon>
        <taxon>Panheteroptera</taxon>
        <taxon>Nepomorpha</taxon>
        <taxon>Nepidae</taxon>
        <taxon>Ranatrinae</taxon>
        <taxon>Ranatra</taxon>
    </lineage>
</organism>
<feature type="compositionally biased region" description="Basic and acidic residues" evidence="1">
    <location>
        <begin position="116"/>
        <end position="164"/>
    </location>
</feature>
<feature type="chain" id="PRO_5044768164" evidence="2">
    <location>
        <begin position="20"/>
        <end position="241"/>
    </location>
</feature>
<proteinExistence type="predicted"/>
<keyword evidence="2" id="KW-0732">Signal</keyword>
<evidence type="ECO:0000313" key="3">
    <source>
        <dbReference type="EMBL" id="KAL1140409.1"/>
    </source>
</evidence>
<gene>
    <name evidence="3" type="ORF">AAG570_000341</name>
</gene>
<accession>A0ABD0YWT7</accession>
<name>A0ABD0YWT7_9HEMI</name>
<comment type="caution">
    <text evidence="3">The sequence shown here is derived from an EMBL/GenBank/DDBJ whole genome shotgun (WGS) entry which is preliminary data.</text>
</comment>